<evidence type="ECO:0000259" key="1">
    <source>
        <dbReference type="Pfam" id="PF14491"/>
    </source>
</evidence>
<feature type="non-terminal residue" evidence="2">
    <location>
        <position position="1"/>
    </location>
</feature>
<dbReference type="Proteomes" id="UP000703674">
    <property type="component" value="Unassembled WGS sequence"/>
</dbReference>
<sequence length="105" mass="12430">EALEAKGLFYNKEITVYVEGQDDPLFWKYIFDLSKFRAHIEDVGGNLQLEKYIDKIIQENADFYVARDNDHSDFINHTKNHQRIINTYGYSIENSMYNMATIQEI</sequence>
<feature type="non-terminal residue" evidence="2">
    <location>
        <position position="105"/>
    </location>
</feature>
<evidence type="ECO:0000313" key="2">
    <source>
        <dbReference type="EMBL" id="NJW55651.1"/>
    </source>
</evidence>
<protein>
    <submittedName>
        <fullName evidence="2">DUF4435 domain-containing protein</fullName>
    </submittedName>
</protein>
<dbReference type="RefSeq" id="WP_168140028.1">
    <property type="nucleotide sequence ID" value="NZ_JAAVJR010001387.1"/>
</dbReference>
<gene>
    <name evidence="2" type="ORF">HC175_22310</name>
</gene>
<dbReference type="InterPro" id="IPR029492">
    <property type="entry name" value="DUF4435"/>
</dbReference>
<dbReference type="EMBL" id="JAAVJR010001387">
    <property type="protein sequence ID" value="NJW55651.1"/>
    <property type="molecule type" value="Genomic_DNA"/>
</dbReference>
<name>A0ABX1D8X0_9FLAO</name>
<accession>A0ABX1D8X0</accession>
<keyword evidence="3" id="KW-1185">Reference proteome</keyword>
<comment type="caution">
    <text evidence="2">The sequence shown here is derived from an EMBL/GenBank/DDBJ whole genome shotgun (WGS) entry which is preliminary data.</text>
</comment>
<feature type="domain" description="DUF4435" evidence="1">
    <location>
        <begin position="13"/>
        <end position="105"/>
    </location>
</feature>
<reference evidence="2 3" key="1">
    <citation type="submission" date="2020-03" db="EMBL/GenBank/DDBJ databases">
        <title>Salinimicrobium sp. nov, isolated from SCS.</title>
        <authorList>
            <person name="Cao W.R."/>
        </authorList>
    </citation>
    <scope>NUCLEOTIDE SEQUENCE [LARGE SCALE GENOMIC DNA]</scope>
    <source>
        <strain evidence="3">J15B91</strain>
    </source>
</reference>
<evidence type="ECO:0000313" key="3">
    <source>
        <dbReference type="Proteomes" id="UP000703674"/>
    </source>
</evidence>
<proteinExistence type="predicted"/>
<dbReference type="Pfam" id="PF14491">
    <property type="entry name" value="DUF4435"/>
    <property type="match status" value="1"/>
</dbReference>
<organism evidence="2 3">
    <name type="scientific">Salinimicrobium oceani</name>
    <dbReference type="NCBI Taxonomy" id="2722702"/>
    <lineage>
        <taxon>Bacteria</taxon>
        <taxon>Pseudomonadati</taxon>
        <taxon>Bacteroidota</taxon>
        <taxon>Flavobacteriia</taxon>
        <taxon>Flavobacteriales</taxon>
        <taxon>Flavobacteriaceae</taxon>
        <taxon>Salinimicrobium</taxon>
    </lineage>
</organism>